<dbReference type="AlphaFoldDB" id="A0A1F4ZEX4"/>
<feature type="transmembrane region" description="Helical" evidence="1">
    <location>
        <begin position="193"/>
        <end position="211"/>
    </location>
</feature>
<gene>
    <name evidence="2" type="ORF">A2989_01290</name>
</gene>
<evidence type="ECO:0000313" key="3">
    <source>
        <dbReference type="Proteomes" id="UP000177080"/>
    </source>
</evidence>
<keyword evidence="1" id="KW-0472">Membrane</keyword>
<dbReference type="EMBL" id="MEXN01000003">
    <property type="protein sequence ID" value="OGD04014.1"/>
    <property type="molecule type" value="Genomic_DNA"/>
</dbReference>
<feature type="transmembrane region" description="Helical" evidence="1">
    <location>
        <begin position="7"/>
        <end position="31"/>
    </location>
</feature>
<keyword evidence="1" id="KW-0812">Transmembrane</keyword>
<evidence type="ECO:0000313" key="2">
    <source>
        <dbReference type="EMBL" id="OGD04014.1"/>
    </source>
</evidence>
<evidence type="ECO:0000256" key="1">
    <source>
        <dbReference type="SAM" id="Phobius"/>
    </source>
</evidence>
<protein>
    <submittedName>
        <fullName evidence="2">Uncharacterized protein</fullName>
    </submittedName>
</protein>
<sequence>MKLNPKILFPLGLIYLITPIFILIFLTVFAVKRIPDSSQEVSEKLVPITRTHAVIQSIIPVNNGFNTAVIYLRNKMLLNTDPLIFYLTDAQNQVLRQLTISGRNIGDGETIRFQFPPILDSAGKKFVIRLEAPQTNFGSNIIEAGFSNSDTYQAGASQDIQETGDLSFQLFYRPENKFVLLQDLFLRLVSQTLSARFLVVFPGTLVVLYFLSLKFLQSGKIHTLAGR</sequence>
<organism evidence="2 3">
    <name type="scientific">Candidatus Amesbacteria bacterium RIFCSPLOWO2_01_FULL_48_25</name>
    <dbReference type="NCBI Taxonomy" id="1797259"/>
    <lineage>
        <taxon>Bacteria</taxon>
        <taxon>Candidatus Amesiibacteriota</taxon>
    </lineage>
</organism>
<reference evidence="2 3" key="1">
    <citation type="journal article" date="2016" name="Nat. Commun.">
        <title>Thousands of microbial genomes shed light on interconnected biogeochemical processes in an aquifer system.</title>
        <authorList>
            <person name="Anantharaman K."/>
            <person name="Brown C.T."/>
            <person name="Hug L.A."/>
            <person name="Sharon I."/>
            <person name="Castelle C.J."/>
            <person name="Probst A.J."/>
            <person name="Thomas B.C."/>
            <person name="Singh A."/>
            <person name="Wilkins M.J."/>
            <person name="Karaoz U."/>
            <person name="Brodie E.L."/>
            <person name="Williams K.H."/>
            <person name="Hubbard S.S."/>
            <person name="Banfield J.F."/>
        </authorList>
    </citation>
    <scope>NUCLEOTIDE SEQUENCE [LARGE SCALE GENOMIC DNA]</scope>
</reference>
<comment type="caution">
    <text evidence="2">The sequence shown here is derived from an EMBL/GenBank/DDBJ whole genome shotgun (WGS) entry which is preliminary data.</text>
</comment>
<dbReference type="Proteomes" id="UP000177080">
    <property type="component" value="Unassembled WGS sequence"/>
</dbReference>
<dbReference type="STRING" id="1797259.A2989_01290"/>
<proteinExistence type="predicted"/>
<accession>A0A1F4ZEX4</accession>
<name>A0A1F4ZEX4_9BACT</name>
<keyword evidence="1" id="KW-1133">Transmembrane helix</keyword>